<dbReference type="GO" id="GO:0047756">
    <property type="term" value="F:chondroitin 4-sulfotransferase activity"/>
    <property type="evidence" value="ECO:0007669"/>
    <property type="project" value="InterPro"/>
</dbReference>
<reference evidence="3" key="1">
    <citation type="submission" date="2024-02" db="UniProtKB">
        <authorList>
            <consortium name="WormBaseParasite"/>
        </authorList>
    </citation>
    <scope>IDENTIFICATION</scope>
</reference>
<dbReference type="Proteomes" id="UP000887575">
    <property type="component" value="Unassembled WGS sequence"/>
</dbReference>
<dbReference type="AlphaFoldDB" id="A0AAF3EK67"/>
<keyword evidence="2" id="KW-1185">Reference proteome</keyword>
<dbReference type="InterPro" id="IPR007669">
    <property type="entry name" value="Chst-1-like"/>
</dbReference>
<feature type="chain" id="PRO_5042256276" evidence="1">
    <location>
        <begin position="18"/>
        <end position="210"/>
    </location>
</feature>
<dbReference type="GO" id="GO:1902884">
    <property type="term" value="P:positive regulation of response to oxidative stress"/>
    <property type="evidence" value="ECO:0007669"/>
    <property type="project" value="InterPro"/>
</dbReference>
<proteinExistence type="predicted"/>
<dbReference type="GO" id="GO:0050650">
    <property type="term" value="P:chondroitin sulfate proteoglycan biosynthetic process"/>
    <property type="evidence" value="ECO:0007669"/>
    <property type="project" value="InterPro"/>
</dbReference>
<evidence type="ECO:0000313" key="2">
    <source>
        <dbReference type="Proteomes" id="UP000887575"/>
    </source>
</evidence>
<dbReference type="PANTHER" id="PTHR22900:SF5">
    <property type="entry name" value="PROTEIN CBG14245"/>
    <property type="match status" value="1"/>
</dbReference>
<organism evidence="2 3">
    <name type="scientific">Mesorhabditis belari</name>
    <dbReference type="NCBI Taxonomy" id="2138241"/>
    <lineage>
        <taxon>Eukaryota</taxon>
        <taxon>Metazoa</taxon>
        <taxon>Ecdysozoa</taxon>
        <taxon>Nematoda</taxon>
        <taxon>Chromadorea</taxon>
        <taxon>Rhabditida</taxon>
        <taxon>Rhabditina</taxon>
        <taxon>Rhabditomorpha</taxon>
        <taxon>Rhabditoidea</taxon>
        <taxon>Rhabditidae</taxon>
        <taxon>Mesorhabditinae</taxon>
        <taxon>Mesorhabditis</taxon>
    </lineage>
</organism>
<accession>A0AAF3EK67</accession>
<dbReference type="PANTHER" id="PTHR22900">
    <property type="entry name" value="PROTEIN CBG14245-RELATED"/>
    <property type="match status" value="1"/>
</dbReference>
<protein>
    <submittedName>
        <fullName evidence="3">Uncharacterized protein</fullName>
    </submittedName>
</protein>
<feature type="signal peptide" evidence="1">
    <location>
        <begin position="1"/>
        <end position="17"/>
    </location>
</feature>
<name>A0AAF3EK67_9BILA</name>
<dbReference type="WBParaSite" id="MBELARI_LOCUS14384">
    <property type="protein sequence ID" value="MBELARI_LOCUS14384"/>
    <property type="gene ID" value="MBELARI_LOCUS14384"/>
</dbReference>
<evidence type="ECO:0000256" key="1">
    <source>
        <dbReference type="SAM" id="SignalP"/>
    </source>
</evidence>
<keyword evidence="1" id="KW-0732">Signal</keyword>
<evidence type="ECO:0000313" key="3">
    <source>
        <dbReference type="WBParaSite" id="MBELARI_LOCUS14384"/>
    </source>
</evidence>
<sequence length="210" mass="25144">MRCSIIFIFFLFQLGKCKKRLQAWQLSGFKVKYLPTLVGQIPALENTRFGLQYCQIPKTGSTITHTILCDVFHPVDRLISLYGHFCENLRKCGDRNIHQFTAWLYQLFRHRNRDLLQGQDFRLLYYHAIPQSGFCNLDEQRQNFYIIRYSNDRKDMYRQFRRLFRRARIPKHVAKRALRHLVRSNTRHGDLRSRLKGRTEISETESAFPA</sequence>